<dbReference type="SUPFAM" id="SSF56935">
    <property type="entry name" value="Porins"/>
    <property type="match status" value="1"/>
</dbReference>
<evidence type="ECO:0000256" key="3">
    <source>
        <dbReference type="ARBA" id="ARBA00023237"/>
    </source>
</evidence>
<feature type="chain" id="PRO_5029534094" description="TonB-dependent receptor" evidence="4">
    <location>
        <begin position="26"/>
        <end position="558"/>
    </location>
</feature>
<sequence length="558" mass="61566">MKKTPGYLKYGMTAALAAYASLSLAQGQPAKQPEKIVTTEEIVVERAYKPVLADAVKIRRSPDLDENKPFKPNLSYEILDKKLELNTDIRKLQAQELADIKETILKNNYIKAGAGNGNTGLGELYFATGKDEALQAGIFGKHLNQAGDQAGQKYSQQQFGAFGRSIQDKMTLGGDVRFDRKSTNFYGYNPEITTAPVNIQKQTYSTLTLNGEVLERYEETGSNLGYAVKTNAYLLRNAFKARENAFLVSGSVSKGFSRFHLGATAALDFTGTKDSSYRISNNILRANPFVKLQGKNYDLTVGLNVVQEFGQTSRTSLLPAVTASFEIVPGFATLFGGYTGDVQKTTLLNLSNENMFINENILIKNALEKSNIYGGVKGNAGSGFGYKASASFKTIEDMPLFVNNFTKAQKFDVVYDSKTEVIGLEGEISVKTGGMFNWTGKFIATDYNTSVQKQAWFKPGLEFLSNVHLVINKKLTIDGEVSLRGDSKALTRETVAPFNDKIVSVKSYTDLSAGAEYFFREKVGLFLRVNNIFGTNYQRYLYYPSIGTTIFGGLNYSF</sequence>
<reference evidence="5 6" key="1">
    <citation type="submission" date="2019-11" db="EMBL/GenBank/DDBJ databases">
        <title>Pedobacter sp. HMF7056 Genome sequencing and assembly.</title>
        <authorList>
            <person name="Kang H."/>
            <person name="Kim H."/>
            <person name="Joh K."/>
        </authorList>
    </citation>
    <scope>NUCLEOTIDE SEQUENCE [LARGE SCALE GENOMIC DNA]</scope>
    <source>
        <strain evidence="5 6">HMF7056</strain>
    </source>
</reference>
<evidence type="ECO:0000313" key="6">
    <source>
        <dbReference type="Proteomes" id="UP000451233"/>
    </source>
</evidence>
<evidence type="ECO:0008006" key="7">
    <source>
        <dbReference type="Google" id="ProtNLM"/>
    </source>
</evidence>
<dbReference type="EMBL" id="WVHS01000003">
    <property type="protein sequence ID" value="MXV16290.1"/>
    <property type="molecule type" value="Genomic_DNA"/>
</dbReference>
<comment type="caution">
    <text evidence="5">The sequence shown here is derived from an EMBL/GenBank/DDBJ whole genome shotgun (WGS) entry which is preliminary data.</text>
</comment>
<keyword evidence="4" id="KW-0732">Signal</keyword>
<gene>
    <name evidence="5" type="ORF">GS398_13330</name>
</gene>
<dbReference type="InterPro" id="IPR036942">
    <property type="entry name" value="Beta-barrel_TonB_sf"/>
</dbReference>
<evidence type="ECO:0000256" key="2">
    <source>
        <dbReference type="ARBA" id="ARBA00023136"/>
    </source>
</evidence>
<dbReference type="Proteomes" id="UP000451233">
    <property type="component" value="Unassembled WGS sequence"/>
</dbReference>
<name>A0A7K1XZ93_9SPHI</name>
<dbReference type="AlphaFoldDB" id="A0A7K1XZ93"/>
<keyword evidence="3" id="KW-0998">Cell outer membrane</keyword>
<dbReference type="Gene3D" id="2.40.170.20">
    <property type="entry name" value="TonB-dependent receptor, beta-barrel domain"/>
    <property type="match status" value="1"/>
</dbReference>
<keyword evidence="6" id="KW-1185">Reference proteome</keyword>
<accession>A0A7K1XZ93</accession>
<dbReference type="GO" id="GO:0009279">
    <property type="term" value="C:cell outer membrane"/>
    <property type="evidence" value="ECO:0007669"/>
    <property type="project" value="UniProtKB-SubCell"/>
</dbReference>
<dbReference type="RefSeq" id="WP_160907296.1">
    <property type="nucleotide sequence ID" value="NZ_WVHS01000003.1"/>
</dbReference>
<proteinExistence type="predicted"/>
<evidence type="ECO:0000313" key="5">
    <source>
        <dbReference type="EMBL" id="MXV16290.1"/>
    </source>
</evidence>
<organism evidence="5 6">
    <name type="scientific">Hufsiella ginkgonis</name>
    <dbReference type="NCBI Taxonomy" id="2695274"/>
    <lineage>
        <taxon>Bacteria</taxon>
        <taxon>Pseudomonadati</taxon>
        <taxon>Bacteroidota</taxon>
        <taxon>Sphingobacteriia</taxon>
        <taxon>Sphingobacteriales</taxon>
        <taxon>Sphingobacteriaceae</taxon>
        <taxon>Hufsiella</taxon>
    </lineage>
</organism>
<evidence type="ECO:0000256" key="1">
    <source>
        <dbReference type="ARBA" id="ARBA00004442"/>
    </source>
</evidence>
<feature type="signal peptide" evidence="4">
    <location>
        <begin position="1"/>
        <end position="25"/>
    </location>
</feature>
<comment type="subcellular location">
    <subcellularLocation>
        <location evidence="1">Cell outer membrane</location>
    </subcellularLocation>
</comment>
<keyword evidence="2" id="KW-0472">Membrane</keyword>
<protein>
    <recommendedName>
        <fullName evidence="7">TonB-dependent receptor</fullName>
    </recommendedName>
</protein>
<evidence type="ECO:0000256" key="4">
    <source>
        <dbReference type="SAM" id="SignalP"/>
    </source>
</evidence>